<proteinExistence type="predicted"/>
<organism evidence="1">
    <name type="scientific">marine sediment metagenome</name>
    <dbReference type="NCBI Taxonomy" id="412755"/>
    <lineage>
        <taxon>unclassified sequences</taxon>
        <taxon>metagenomes</taxon>
        <taxon>ecological metagenomes</taxon>
    </lineage>
</organism>
<dbReference type="EMBL" id="LAZR01000302">
    <property type="protein sequence ID" value="KKN75880.1"/>
    <property type="molecule type" value="Genomic_DNA"/>
</dbReference>
<reference evidence="1" key="1">
    <citation type="journal article" date="2015" name="Nature">
        <title>Complex archaea that bridge the gap between prokaryotes and eukaryotes.</title>
        <authorList>
            <person name="Spang A."/>
            <person name="Saw J.H."/>
            <person name="Jorgensen S.L."/>
            <person name="Zaremba-Niedzwiedzka K."/>
            <person name="Martijn J."/>
            <person name="Lind A.E."/>
            <person name="van Eijk R."/>
            <person name="Schleper C."/>
            <person name="Guy L."/>
            <person name="Ettema T.J."/>
        </authorList>
    </citation>
    <scope>NUCLEOTIDE SEQUENCE</scope>
</reference>
<protein>
    <submittedName>
        <fullName evidence="1">Uncharacterized protein</fullName>
    </submittedName>
</protein>
<sequence length="65" mass="7659">MPPKIAYHAGQCWFIDDALSTHENYYLVDVKDDSKGKTVPRNKCRVLEGDEYRKQLDAIRYLRAR</sequence>
<evidence type="ECO:0000313" key="1">
    <source>
        <dbReference type="EMBL" id="KKN75880.1"/>
    </source>
</evidence>
<gene>
    <name evidence="1" type="ORF">LCGC14_0375880</name>
</gene>
<accession>A0A0F9T3P9</accession>
<name>A0A0F9T3P9_9ZZZZ</name>
<comment type="caution">
    <text evidence="1">The sequence shown here is derived from an EMBL/GenBank/DDBJ whole genome shotgun (WGS) entry which is preliminary data.</text>
</comment>
<dbReference type="AlphaFoldDB" id="A0A0F9T3P9"/>